<reference evidence="9" key="4">
    <citation type="submission" date="2015-06" db="UniProtKB">
        <authorList>
            <consortium name="EnsemblMetazoa"/>
        </authorList>
    </citation>
    <scope>IDENTIFICATION</scope>
</reference>
<dbReference type="CDD" id="cd11280">
    <property type="entry name" value="gelsolin_like"/>
    <property type="match status" value="2"/>
</dbReference>
<name>W5JSG5_ANODA</name>
<feature type="domain" description="Gelsolin-like" evidence="6">
    <location>
        <begin position="1204"/>
        <end position="1261"/>
    </location>
</feature>
<gene>
    <name evidence="8" type="ORF">AND_001123</name>
</gene>
<dbReference type="CDD" id="cd11288">
    <property type="entry name" value="gelsolin_S5_like"/>
    <property type="match status" value="1"/>
</dbReference>
<dbReference type="InterPro" id="IPR003591">
    <property type="entry name" value="Leu-rich_rpt_typical-subtyp"/>
</dbReference>
<reference evidence="8" key="2">
    <citation type="submission" date="2010-05" db="EMBL/GenBank/DDBJ databases">
        <authorList>
            <person name="Almeida L.G."/>
            <person name="Nicolas M.F."/>
            <person name="Souza R.C."/>
            <person name="Vasconcelos A.T.R."/>
        </authorList>
    </citation>
    <scope>NUCLEOTIDE SEQUENCE</scope>
</reference>
<dbReference type="GO" id="GO:0030239">
    <property type="term" value="P:myofibril assembly"/>
    <property type="evidence" value="ECO:0007669"/>
    <property type="project" value="TreeGrafter"/>
</dbReference>
<feature type="region of interest" description="Disordered" evidence="5">
    <location>
        <begin position="458"/>
        <end position="477"/>
    </location>
</feature>
<dbReference type="Gene3D" id="3.80.10.10">
    <property type="entry name" value="Ribonuclease Inhibitor"/>
    <property type="match status" value="4"/>
</dbReference>
<dbReference type="InterPro" id="IPR007123">
    <property type="entry name" value="Gelsolin-like_dom"/>
</dbReference>
<dbReference type="GO" id="GO:0051015">
    <property type="term" value="F:actin filament binding"/>
    <property type="evidence" value="ECO:0007669"/>
    <property type="project" value="InterPro"/>
</dbReference>
<dbReference type="SUPFAM" id="SSF55753">
    <property type="entry name" value="Actin depolymerizing proteins"/>
    <property type="match status" value="6"/>
</dbReference>
<evidence type="ECO:0000256" key="2">
    <source>
        <dbReference type="ARBA" id="ARBA00022614"/>
    </source>
</evidence>
<dbReference type="InterPro" id="IPR055414">
    <property type="entry name" value="LRR_R13L4/SHOC2-like"/>
</dbReference>
<dbReference type="FunFam" id="3.40.20.10:FF:000034">
    <property type="entry name" value="protein flightless-1 homolog isoform X1"/>
    <property type="match status" value="1"/>
</dbReference>
<dbReference type="FunFam" id="3.40.20.10:FF:000020">
    <property type="entry name" value="protein flightless-1 homolog isoform X1"/>
    <property type="match status" value="1"/>
</dbReference>
<dbReference type="Pfam" id="PF23598">
    <property type="entry name" value="LRR_14"/>
    <property type="match status" value="1"/>
</dbReference>
<sequence length="1294" mass="147191">MSTTGVLPFVRGIDFTNNDFSGERFPKNIKHMSGVQWLKLDRTGMSDVPDEMGKLVKLEHLSMKSNRIEKLFGQLSELSCLRSLNVRRNKIKSHAIPSDLFELEELTTLDLSYNRLKEVPEGLEKTKSLLVLNLSNNQIEAIPPSLFINLTDLLFLDLSNNKLETLPPQTRRLSNLQTLILNNNPLELFQLRQLPSLQNLVCLQMRNTQRTINNFPASLDSLSNLKELDLSQNELSKVPGALYNLANLRRLHLNDNAIEELSPMIENLAKLESLNLSRNKLTALPAAICKLQHLRRLHVNDNLLNFEGIPSGIGKLSALEVFSASNNLLEMVPEGLCRGCGSLKKLNLSSNRLITLPEAIHLLTDMEQLDLRNNPDLVMPPKPLEAQRGDGLAFYNIDFSLQTQLRLAGANVPPQVQGAANGGKDPIARKLRLRRGARNDSTDNQDSAKILKGMQDVAKDKHASGLGDDEEGDRMEKLKPKRWDESLEKPPVDYSEIFEDEDGQCPGLTVWEIENFLPNKIEEVAHGKFYEGDCYIVLKTSYDDSGQLSWEIFFWIGSKATLDKRACSAIHAVNLRNYLGARCRTIREEQGDESDEFLALFDADVVYIEGGRTQTGFYTIENAAYIVRLYRVHDAGANIHLEPVPVSHRSLDPNHVFLLDTGMNLFVWYGLRSKNTLKSKARFTAEKINKHERKTKAEIYQVYQRQETVEFWRALGFTDGQGPQGEEAEQLQQTHVDPAFVPVQPRLYKIQLGMGYLELPQVELTGDNKTLSHTILTSKNVYILDCYLDLFVWFGKKSTRLVRAAAIKLSQELFNMIDRPEHALISRVQEGTETQVFKSKFTGWEEIMAVDFTRTAQSVARTGADLTQWAKQQQTKADLAALFMPRQPAMTPVEAQQLAEDWNYDLDVMEPFVLENKKFVRLPEEELGVFFTGECYVFLCRYCIPVDDEEEDEDGIPGGNGGGAVGGEDGELASTAMENGPGSSNGLQKAKQPEAEEIQCVVYFWQGREAGNMGWLTFTFTLQKKFKSMFGEELEVSRIHQQQENLKFMSHFKGKFVIKNGRRKERQRTPEGKLPVEFYHLRSNGSALCTRLIQVRPDATVLNSAFCYILFVPFETDDDSESGIVYVWIGSKTSSEESRLIQEIAEDMFNNPWVSFQILHEGEEPENFFWVALGGRKPYDTDAEYMNYTRLFRCSNEKGYFTVAEKCSDFCQDDLADDDIMILDNGEQVFLWLGSRCSEVEIKLAYKSAQVYIQHMRIKQPERPRKLFLTLKNKESKRFTKCFHGWSAHKQPPE</sequence>
<keyword evidence="3" id="KW-0677">Repeat</keyword>
<dbReference type="Pfam" id="PF00560">
    <property type="entry name" value="LRR_1"/>
    <property type="match status" value="1"/>
</dbReference>
<keyword evidence="4" id="KW-0009">Actin-binding</keyword>
<evidence type="ECO:0000313" key="8">
    <source>
        <dbReference type="EMBL" id="ETN67066.1"/>
    </source>
</evidence>
<dbReference type="FunFam" id="3.40.20.10:FF:000021">
    <property type="entry name" value="protein flightless-1 homolog isoform X2"/>
    <property type="match status" value="1"/>
</dbReference>
<dbReference type="GO" id="GO:0015629">
    <property type="term" value="C:actin cytoskeleton"/>
    <property type="evidence" value="ECO:0007669"/>
    <property type="project" value="TreeGrafter"/>
</dbReference>
<dbReference type="PANTHER" id="PTHR11977:SF51">
    <property type="entry name" value="PROTEIN FLIGHTLESS-1 HOMOLOG"/>
    <property type="match status" value="1"/>
</dbReference>
<evidence type="ECO:0000259" key="6">
    <source>
        <dbReference type="Pfam" id="PF00626"/>
    </source>
</evidence>
<feature type="domain" description="Gelsolin-like" evidence="6">
    <location>
        <begin position="771"/>
        <end position="837"/>
    </location>
</feature>
<dbReference type="InterPro" id="IPR032675">
    <property type="entry name" value="LRR_dom_sf"/>
</dbReference>
<evidence type="ECO:0000256" key="3">
    <source>
        <dbReference type="ARBA" id="ARBA00022737"/>
    </source>
</evidence>
<feature type="domain" description="Gelsolin-like" evidence="6">
    <location>
        <begin position="642"/>
        <end position="712"/>
    </location>
</feature>
<dbReference type="PROSITE" id="PS51450">
    <property type="entry name" value="LRR"/>
    <property type="match status" value="7"/>
</dbReference>
<reference evidence="8" key="3">
    <citation type="journal article" date="2013" name="Nucleic Acids Res.">
        <title>The genome of Anopheles darlingi, the main neotropical malaria vector.</title>
        <authorList>
            <person name="Marinotti O."/>
            <person name="Cerqueira G.C."/>
            <person name="de Almeida L.G."/>
            <person name="Ferro M.I."/>
            <person name="Loreto E.L."/>
            <person name="Zaha A."/>
            <person name="Teixeira S.M."/>
            <person name="Wespiser A.R."/>
            <person name="Almeida E Silva A."/>
            <person name="Schlindwein A.D."/>
            <person name="Pacheco A.C."/>
            <person name="Silva A.L."/>
            <person name="Graveley B.R."/>
            <person name="Walenz B.P."/>
            <person name="Lima Bde A."/>
            <person name="Ribeiro C.A."/>
            <person name="Nunes-Silva C.G."/>
            <person name="de Carvalho C.R."/>
            <person name="Soares C.M."/>
            <person name="de Menezes C.B."/>
            <person name="Matiolli C."/>
            <person name="Caffrey D."/>
            <person name="Araujo D.A."/>
            <person name="de Oliveira D.M."/>
            <person name="Golenbock D."/>
            <person name="Grisard E.C."/>
            <person name="Fantinatti-Garboggini F."/>
            <person name="de Carvalho F.M."/>
            <person name="Barcellos F.G."/>
            <person name="Prosdocimi F."/>
            <person name="May G."/>
            <person name="Azevedo Junior G.M."/>
            <person name="Guimaraes G.M."/>
            <person name="Goldman G.H."/>
            <person name="Padilha I.Q."/>
            <person name="Batista Jda S."/>
            <person name="Ferro J.A."/>
            <person name="Ribeiro J.M."/>
            <person name="Fietto J.L."/>
            <person name="Dabbas K.M."/>
            <person name="Cerdeira L."/>
            <person name="Agnez-Lima L.F."/>
            <person name="Brocchi M."/>
            <person name="de Carvalho M.O."/>
            <person name="Teixeira Mde M."/>
            <person name="Diniz Maia Mde M."/>
            <person name="Goldman M.H."/>
            <person name="Cruz Schneider M.P."/>
            <person name="Felipe M.S."/>
            <person name="Hungria M."/>
            <person name="Nicolas M.F."/>
            <person name="Pereira M."/>
            <person name="Montes M.A."/>
            <person name="Cantao M.E."/>
            <person name="Vincentz M."/>
            <person name="Rafael M.S."/>
            <person name="Silverman N."/>
            <person name="Stoco P.H."/>
            <person name="Souza R.C."/>
            <person name="Vicentini R."/>
            <person name="Gazzinelli R.T."/>
            <person name="Neves Rde O."/>
            <person name="Silva R."/>
            <person name="Astolfi-Filho S."/>
            <person name="Maciel T.E."/>
            <person name="Urmenyi T.P."/>
            <person name="Tadei W.P."/>
            <person name="Camargo E.P."/>
            <person name="de Vasconcelos A.T."/>
        </authorList>
    </citation>
    <scope>NUCLEOTIDE SEQUENCE</scope>
</reference>
<evidence type="ECO:0000256" key="5">
    <source>
        <dbReference type="SAM" id="MobiDB-lite"/>
    </source>
</evidence>
<dbReference type="STRING" id="43151.W5JSG5"/>
<dbReference type="PRINTS" id="PR00019">
    <property type="entry name" value="LEURICHRPT"/>
</dbReference>
<dbReference type="PANTHER" id="PTHR11977">
    <property type="entry name" value="VILLIN"/>
    <property type="match status" value="1"/>
</dbReference>
<protein>
    <submittedName>
        <fullName evidence="8">Flightless-1</fullName>
    </submittedName>
</protein>
<dbReference type="VEuPathDB" id="VectorBase:ADAC001123"/>
<dbReference type="GO" id="GO:0005546">
    <property type="term" value="F:phosphatidylinositol-4,5-bisphosphate binding"/>
    <property type="evidence" value="ECO:0007669"/>
    <property type="project" value="TreeGrafter"/>
</dbReference>
<dbReference type="eggNOG" id="KOG0443">
    <property type="taxonomic scope" value="Eukaryota"/>
</dbReference>
<dbReference type="FunFam" id="3.40.20.10:FF:000031">
    <property type="entry name" value="protein flightless-1 homolog isoform X1"/>
    <property type="match status" value="1"/>
</dbReference>
<dbReference type="CDD" id="cd11290">
    <property type="entry name" value="gelsolin_S1_like"/>
    <property type="match status" value="1"/>
</dbReference>
<dbReference type="CDD" id="cd11291">
    <property type="entry name" value="gelsolin_S6_like"/>
    <property type="match status" value="1"/>
</dbReference>
<reference evidence="8 10" key="1">
    <citation type="journal article" date="2010" name="BMC Genomics">
        <title>Combination of measures distinguishes pre-miRNAs from other stem-loops in the genome of the newly sequenced Anopheles darlingi.</title>
        <authorList>
            <person name="Mendes N.D."/>
            <person name="Freitas A.T."/>
            <person name="Vasconcelos A.T."/>
            <person name="Sagot M.F."/>
        </authorList>
    </citation>
    <scope>NUCLEOTIDE SEQUENCE</scope>
</reference>
<dbReference type="InterPro" id="IPR007122">
    <property type="entry name" value="Villin/Gelsolin"/>
</dbReference>
<dbReference type="GO" id="GO:0051016">
    <property type="term" value="P:barbed-end actin filament capping"/>
    <property type="evidence" value="ECO:0007669"/>
    <property type="project" value="TreeGrafter"/>
</dbReference>
<dbReference type="GO" id="GO:0005634">
    <property type="term" value="C:nucleus"/>
    <property type="evidence" value="ECO:0007669"/>
    <property type="project" value="TreeGrafter"/>
</dbReference>
<dbReference type="InterPro" id="IPR001611">
    <property type="entry name" value="Leu-rich_rpt"/>
</dbReference>
<dbReference type="OMA" id="CFHGWSA"/>
<comment type="similarity">
    <text evidence="1">Belongs to the villin/gelsolin family.</text>
</comment>
<dbReference type="SUPFAM" id="SSF52058">
    <property type="entry name" value="L domain-like"/>
    <property type="match status" value="1"/>
</dbReference>
<feature type="compositionally biased region" description="Gly residues" evidence="5">
    <location>
        <begin position="956"/>
        <end position="967"/>
    </location>
</feature>
<dbReference type="FunCoup" id="W5JSG5">
    <property type="interactions" value="1191"/>
</dbReference>
<accession>W5JSG5</accession>
<organism evidence="8">
    <name type="scientific">Anopheles darlingi</name>
    <name type="common">Mosquito</name>
    <dbReference type="NCBI Taxonomy" id="43151"/>
    <lineage>
        <taxon>Eukaryota</taxon>
        <taxon>Metazoa</taxon>
        <taxon>Ecdysozoa</taxon>
        <taxon>Arthropoda</taxon>
        <taxon>Hexapoda</taxon>
        <taxon>Insecta</taxon>
        <taxon>Pterygota</taxon>
        <taxon>Neoptera</taxon>
        <taxon>Endopterygota</taxon>
        <taxon>Diptera</taxon>
        <taxon>Nematocera</taxon>
        <taxon>Culicoidea</taxon>
        <taxon>Culicidae</taxon>
        <taxon>Anophelinae</taxon>
        <taxon>Anopheles</taxon>
    </lineage>
</organism>
<dbReference type="eggNOG" id="KOG0444">
    <property type="taxonomic scope" value="Eukaryota"/>
</dbReference>
<dbReference type="SMART" id="SM00365">
    <property type="entry name" value="LRR_SD22"/>
    <property type="match status" value="6"/>
</dbReference>
<dbReference type="FunFam" id="3.80.10.10:FF:000054">
    <property type="entry name" value="FLII, actin remodeling protein"/>
    <property type="match status" value="1"/>
</dbReference>
<feature type="domain" description="Gelsolin-like" evidence="6">
    <location>
        <begin position="519"/>
        <end position="598"/>
    </location>
</feature>
<dbReference type="CDD" id="cd11292">
    <property type="entry name" value="gelsolin_S3_like"/>
    <property type="match status" value="1"/>
</dbReference>
<proteinExistence type="inferred from homology"/>
<evidence type="ECO:0000313" key="10">
    <source>
        <dbReference type="Proteomes" id="UP000000673"/>
    </source>
</evidence>
<dbReference type="InterPro" id="IPR029006">
    <property type="entry name" value="ADF-H/Gelsolin-like_dom_sf"/>
</dbReference>
<dbReference type="SMART" id="SM00364">
    <property type="entry name" value="LRR_BAC"/>
    <property type="match status" value="8"/>
</dbReference>
<dbReference type="Pfam" id="PF00626">
    <property type="entry name" value="Gelsolin"/>
    <property type="match status" value="4"/>
</dbReference>
<evidence type="ECO:0000259" key="7">
    <source>
        <dbReference type="Pfam" id="PF23598"/>
    </source>
</evidence>
<dbReference type="Pfam" id="PF13855">
    <property type="entry name" value="LRR_8"/>
    <property type="match status" value="1"/>
</dbReference>
<dbReference type="Proteomes" id="UP000000673">
    <property type="component" value="Unassembled WGS sequence"/>
</dbReference>
<evidence type="ECO:0000313" key="9">
    <source>
        <dbReference type="EnsemblMetazoa" id="ADAC001123-PA"/>
    </source>
</evidence>
<keyword evidence="2" id="KW-0433">Leucine-rich repeat</keyword>
<feature type="domain" description="Disease resistance R13L4/SHOC-2-like LRR" evidence="7">
    <location>
        <begin position="242"/>
        <end position="324"/>
    </location>
</feature>
<dbReference type="FunFam" id="3.40.20.10:FF:000019">
    <property type="entry name" value="protein flightless-1 homolog isoform X1"/>
    <property type="match status" value="1"/>
</dbReference>
<feature type="region of interest" description="Disordered" evidence="5">
    <location>
        <begin position="950"/>
        <end position="991"/>
    </location>
</feature>
<evidence type="ECO:0000256" key="4">
    <source>
        <dbReference type="ARBA" id="ARBA00023203"/>
    </source>
</evidence>
<evidence type="ECO:0000256" key="1">
    <source>
        <dbReference type="ARBA" id="ARBA00008418"/>
    </source>
</evidence>
<feature type="region of interest" description="Disordered" evidence="5">
    <location>
        <begin position="414"/>
        <end position="446"/>
    </location>
</feature>
<dbReference type="SMART" id="SM00262">
    <property type="entry name" value="GEL"/>
    <property type="match status" value="6"/>
</dbReference>
<dbReference type="GO" id="GO:0005737">
    <property type="term" value="C:cytoplasm"/>
    <property type="evidence" value="ECO:0007669"/>
    <property type="project" value="TreeGrafter"/>
</dbReference>
<dbReference type="PRINTS" id="PR00597">
    <property type="entry name" value="GELSOLIN"/>
</dbReference>
<dbReference type="VEuPathDB" id="VectorBase:ADAR2_005282"/>
<dbReference type="GO" id="GO:0008154">
    <property type="term" value="P:actin polymerization or depolymerization"/>
    <property type="evidence" value="ECO:0007669"/>
    <property type="project" value="TreeGrafter"/>
</dbReference>
<dbReference type="EMBL" id="ADMH02000297">
    <property type="protein sequence ID" value="ETN67066.1"/>
    <property type="molecule type" value="Genomic_DNA"/>
</dbReference>
<dbReference type="HOGENOM" id="CLU_002568_1_0_1"/>
<dbReference type="Gene3D" id="3.40.20.10">
    <property type="entry name" value="Severin"/>
    <property type="match status" value="6"/>
</dbReference>
<keyword evidence="10" id="KW-1185">Reference proteome</keyword>
<dbReference type="SMART" id="SM00369">
    <property type="entry name" value="LRR_TYP"/>
    <property type="match status" value="10"/>
</dbReference>
<dbReference type="EnsemblMetazoa" id="ADAC001123-RA">
    <property type="protein sequence ID" value="ADAC001123-PA"/>
    <property type="gene ID" value="ADAC001123"/>
</dbReference>
<dbReference type="GO" id="GO:0051014">
    <property type="term" value="P:actin filament severing"/>
    <property type="evidence" value="ECO:0007669"/>
    <property type="project" value="TreeGrafter"/>
</dbReference>